<dbReference type="PROSITE" id="PS51257">
    <property type="entry name" value="PROKAR_LIPOPROTEIN"/>
    <property type="match status" value="1"/>
</dbReference>
<evidence type="ECO:0000256" key="2">
    <source>
        <dbReference type="ARBA" id="ARBA00007992"/>
    </source>
</evidence>
<dbReference type="AlphaFoldDB" id="A0A8J5U0D6"/>
<evidence type="ECO:0000313" key="6">
    <source>
        <dbReference type="Proteomes" id="UP000694050"/>
    </source>
</evidence>
<evidence type="ECO:0000256" key="1">
    <source>
        <dbReference type="ARBA" id="ARBA00001974"/>
    </source>
</evidence>
<dbReference type="Pfam" id="PF13450">
    <property type="entry name" value="NAD_binding_8"/>
    <property type="match status" value="1"/>
</dbReference>
<dbReference type="PANTHER" id="PTHR13789">
    <property type="entry name" value="MONOOXYGENASE"/>
    <property type="match status" value="1"/>
</dbReference>
<protein>
    <submittedName>
        <fullName evidence="5">Uncharacterized protein</fullName>
    </submittedName>
</protein>
<comment type="cofactor">
    <cofactor evidence="1">
        <name>FAD</name>
        <dbReference type="ChEBI" id="CHEBI:57692"/>
    </cofactor>
</comment>
<accession>A0A8J5U0D6</accession>
<dbReference type="InterPro" id="IPR050493">
    <property type="entry name" value="FAD-dep_Monooxygenase_BioMet"/>
</dbReference>
<reference evidence="5" key="1">
    <citation type="submission" date="2021-04" db="EMBL/GenBank/DDBJ databases">
        <title>First draft genome resource for Brassicaceae pathogens Fusarium oxysporum f. sp. raphani and Fusarium oxysporum f. sp. rapae.</title>
        <authorList>
            <person name="Asai S."/>
        </authorList>
    </citation>
    <scope>NUCLEOTIDE SEQUENCE</scope>
    <source>
        <strain evidence="5">Tf1208</strain>
    </source>
</reference>
<dbReference type="GO" id="GO:0004497">
    <property type="term" value="F:monooxygenase activity"/>
    <property type="evidence" value="ECO:0007669"/>
    <property type="project" value="UniProtKB-KW"/>
</dbReference>
<evidence type="ECO:0000256" key="4">
    <source>
        <dbReference type="ARBA" id="ARBA00023033"/>
    </source>
</evidence>
<comment type="caution">
    <text evidence="5">The sequence shown here is derived from an EMBL/GenBank/DDBJ whole genome shotgun (WGS) entry which is preliminary data.</text>
</comment>
<comment type="similarity">
    <text evidence="2">Belongs to the paxM FAD-dependent monooxygenase family.</text>
</comment>
<evidence type="ECO:0000313" key="5">
    <source>
        <dbReference type="EMBL" id="KAG7405907.1"/>
    </source>
</evidence>
<proteinExistence type="inferred from homology"/>
<evidence type="ECO:0000256" key="3">
    <source>
        <dbReference type="ARBA" id="ARBA00023002"/>
    </source>
</evidence>
<gene>
    <name evidence="5" type="ORF">Forpe1208_v013699</name>
</gene>
<keyword evidence="4" id="KW-0503">Monooxygenase</keyword>
<dbReference type="Proteomes" id="UP000694050">
    <property type="component" value="Unassembled WGS sequence"/>
</dbReference>
<keyword evidence="3" id="KW-0560">Oxidoreductase</keyword>
<dbReference type="EMBL" id="JAELUQ010000011">
    <property type="protein sequence ID" value="KAG7405907.1"/>
    <property type="molecule type" value="Genomic_DNA"/>
</dbReference>
<dbReference type="PANTHER" id="PTHR13789:SF315">
    <property type="entry name" value="FAD-DEPENDENT MONOOXYGENASE MDPD"/>
    <property type="match status" value="1"/>
</dbReference>
<organism evidence="5 6">
    <name type="scientific">Fusarium oxysporum f. sp. rapae</name>
    <dbReference type="NCBI Taxonomy" id="485398"/>
    <lineage>
        <taxon>Eukaryota</taxon>
        <taxon>Fungi</taxon>
        <taxon>Dikarya</taxon>
        <taxon>Ascomycota</taxon>
        <taxon>Pezizomycotina</taxon>
        <taxon>Sordariomycetes</taxon>
        <taxon>Hypocreomycetidae</taxon>
        <taxon>Hypocreales</taxon>
        <taxon>Nectriaceae</taxon>
        <taxon>Fusarium</taxon>
        <taxon>Fusarium oxysporum species complex</taxon>
    </lineage>
</organism>
<name>A0A8J5U0D6_FUSOX</name>
<sequence length="224" mass="25065">MDMKKQRIVIAGGGLGGLTAACRLARDGHQVDQLERSPSLSTPSGAIFVRSNGARCFYRWQMREAFEAVTALIKEHETRNGNTNELLHTLDPGIYSEFPEWSTDRQALQTVLYDEACKAGAKVHFAMRMSPLRKTTKLPDGISCRLRSQALAHVDLSRLTVIRAPSSQYPTEIPAEMLDNDDRNKSLREQPESENDIMWAGNGGYAIGKYTNCRQMNIRVPNPL</sequence>